<reference evidence="3 4" key="1">
    <citation type="submission" date="2019-11" db="EMBL/GenBank/DDBJ databases">
        <title>Cellulosimicrobium composti sp. nov. isolated from a compost.</title>
        <authorList>
            <person name="Yang Y."/>
        </authorList>
    </citation>
    <scope>NUCLEOTIDE SEQUENCE [LARGE SCALE GENOMIC DNA]</scope>
    <source>
        <strain evidence="3 4">BIT-GX5</strain>
    </source>
</reference>
<organism evidence="3 4">
    <name type="scientific">Cellulosimicrobium composti</name>
    <dbReference type="NCBI Taxonomy" id="2672572"/>
    <lineage>
        <taxon>Bacteria</taxon>
        <taxon>Bacillati</taxon>
        <taxon>Actinomycetota</taxon>
        <taxon>Actinomycetes</taxon>
        <taxon>Micrococcales</taxon>
        <taxon>Promicromonosporaceae</taxon>
        <taxon>Cellulosimicrobium</taxon>
    </lineage>
</organism>
<proteinExistence type="predicted"/>
<sequence length="223" mass="24021">MAAEPGAGEPRPAPEGAPVVDVLAPRPVVETAVVHAGRVFDLRSDVVDLGDGGTVTREYLDHPGAVAIVALDDDERVLLLRQYRHPVRRELWEVPAGLLDVVGEDGQVAAARELAEEADLRAARWDVLVDYFTTPGGSNEALRVFLARDLSPVPEAGRFEREAEELDMELRWVPLDEAVGKVLRGELHNPSAVVGILAAAASRADGWASLRPADAPWPVRRGG</sequence>
<protein>
    <submittedName>
        <fullName evidence="3">NUDIX domain-containing protein</fullName>
    </submittedName>
</protein>
<dbReference type="AlphaFoldDB" id="A0A6N7ZI72"/>
<evidence type="ECO:0000313" key="4">
    <source>
        <dbReference type="Proteomes" id="UP000440668"/>
    </source>
</evidence>
<dbReference type="InterPro" id="IPR015797">
    <property type="entry name" value="NUDIX_hydrolase-like_dom_sf"/>
</dbReference>
<dbReference type="GO" id="GO:0006753">
    <property type="term" value="P:nucleoside phosphate metabolic process"/>
    <property type="evidence" value="ECO:0007669"/>
    <property type="project" value="TreeGrafter"/>
</dbReference>
<name>A0A6N7ZI72_9MICO</name>
<dbReference type="Proteomes" id="UP000440668">
    <property type="component" value="Unassembled WGS sequence"/>
</dbReference>
<dbReference type="GO" id="GO:0019693">
    <property type="term" value="P:ribose phosphate metabolic process"/>
    <property type="evidence" value="ECO:0007669"/>
    <property type="project" value="TreeGrafter"/>
</dbReference>
<feature type="domain" description="Nudix hydrolase" evidence="2">
    <location>
        <begin position="60"/>
        <end position="200"/>
    </location>
</feature>
<evidence type="ECO:0000259" key="2">
    <source>
        <dbReference type="PROSITE" id="PS51462"/>
    </source>
</evidence>
<dbReference type="PANTHER" id="PTHR11839:SF31">
    <property type="entry name" value="ADP-RIBOSE PYROPHOSPHATASE"/>
    <property type="match status" value="1"/>
</dbReference>
<dbReference type="SUPFAM" id="SSF55811">
    <property type="entry name" value="Nudix"/>
    <property type="match status" value="1"/>
</dbReference>
<dbReference type="Pfam" id="PF00293">
    <property type="entry name" value="NUDIX"/>
    <property type="match status" value="1"/>
</dbReference>
<evidence type="ECO:0000313" key="3">
    <source>
        <dbReference type="EMBL" id="MTG88990.1"/>
    </source>
</evidence>
<dbReference type="PANTHER" id="PTHR11839">
    <property type="entry name" value="UDP/ADP-SUGAR PYROPHOSPHATASE"/>
    <property type="match status" value="1"/>
</dbReference>
<accession>A0A6N7ZI72</accession>
<dbReference type="PROSITE" id="PS51462">
    <property type="entry name" value="NUDIX"/>
    <property type="match status" value="1"/>
</dbReference>
<evidence type="ECO:0000256" key="1">
    <source>
        <dbReference type="ARBA" id="ARBA00022801"/>
    </source>
</evidence>
<keyword evidence="1" id="KW-0378">Hydrolase</keyword>
<dbReference type="GO" id="GO:0016787">
    <property type="term" value="F:hydrolase activity"/>
    <property type="evidence" value="ECO:0007669"/>
    <property type="project" value="UniProtKB-KW"/>
</dbReference>
<dbReference type="EMBL" id="WMKA01000015">
    <property type="protein sequence ID" value="MTG88990.1"/>
    <property type="molecule type" value="Genomic_DNA"/>
</dbReference>
<dbReference type="RefSeq" id="WP_318657440.1">
    <property type="nucleotide sequence ID" value="NZ_WMKA01000015.1"/>
</dbReference>
<comment type="caution">
    <text evidence="3">The sequence shown here is derived from an EMBL/GenBank/DDBJ whole genome shotgun (WGS) entry which is preliminary data.</text>
</comment>
<dbReference type="InterPro" id="IPR000086">
    <property type="entry name" value="NUDIX_hydrolase_dom"/>
</dbReference>
<dbReference type="Gene3D" id="3.90.79.10">
    <property type="entry name" value="Nucleoside Triphosphate Pyrophosphohydrolase"/>
    <property type="match status" value="1"/>
</dbReference>
<dbReference type="CDD" id="cd24158">
    <property type="entry name" value="NUDIX_ADPRase_Rv1700"/>
    <property type="match status" value="1"/>
</dbReference>
<dbReference type="GO" id="GO:0005829">
    <property type="term" value="C:cytosol"/>
    <property type="evidence" value="ECO:0007669"/>
    <property type="project" value="TreeGrafter"/>
</dbReference>
<gene>
    <name evidence="3" type="ORF">GJV82_08530</name>
</gene>